<evidence type="ECO:0000313" key="2">
    <source>
        <dbReference type="EnsemblMetazoa" id="XP_037876037.1"/>
    </source>
</evidence>
<keyword evidence="1" id="KW-0472">Membrane</keyword>
<accession>A0A8R2M7N4</accession>
<evidence type="ECO:0000313" key="3">
    <source>
        <dbReference type="Proteomes" id="UP000005204"/>
    </source>
</evidence>
<feature type="transmembrane region" description="Helical" evidence="1">
    <location>
        <begin position="35"/>
        <end position="55"/>
    </location>
</feature>
<dbReference type="Proteomes" id="UP000005204">
    <property type="component" value="Unassembled WGS sequence"/>
</dbReference>
<dbReference type="EnsemblMetazoa" id="XM_038020109.1">
    <property type="protein sequence ID" value="XP_037876037.1"/>
    <property type="gene ID" value="LOC101745787"/>
</dbReference>
<keyword evidence="1" id="KW-0812">Transmembrane</keyword>
<keyword evidence="3" id="KW-1185">Reference proteome</keyword>
<proteinExistence type="predicted"/>
<dbReference type="AlphaFoldDB" id="A0A8R2M7N4"/>
<name>A0A8R2M7N4_BOMMO</name>
<evidence type="ECO:0000256" key="1">
    <source>
        <dbReference type="SAM" id="Phobius"/>
    </source>
</evidence>
<keyword evidence="1" id="KW-1133">Transmembrane helix</keyword>
<organism evidence="2 3">
    <name type="scientific">Bombyx mori</name>
    <name type="common">Silk moth</name>
    <dbReference type="NCBI Taxonomy" id="7091"/>
    <lineage>
        <taxon>Eukaryota</taxon>
        <taxon>Metazoa</taxon>
        <taxon>Ecdysozoa</taxon>
        <taxon>Arthropoda</taxon>
        <taxon>Hexapoda</taxon>
        <taxon>Insecta</taxon>
        <taxon>Pterygota</taxon>
        <taxon>Neoptera</taxon>
        <taxon>Endopterygota</taxon>
        <taxon>Lepidoptera</taxon>
        <taxon>Glossata</taxon>
        <taxon>Ditrysia</taxon>
        <taxon>Bombycoidea</taxon>
        <taxon>Bombycidae</taxon>
        <taxon>Bombycinae</taxon>
        <taxon>Bombyx</taxon>
    </lineage>
</organism>
<reference evidence="2" key="2">
    <citation type="submission" date="2022-06" db="UniProtKB">
        <authorList>
            <consortium name="EnsemblMetazoa"/>
        </authorList>
    </citation>
    <scope>IDENTIFICATION</scope>
    <source>
        <strain evidence="2">p50T (Dazao)</strain>
    </source>
</reference>
<reference evidence="3" key="1">
    <citation type="journal article" date="2008" name="Insect Biochem. Mol. Biol.">
        <title>The genome of a lepidopteran model insect, the silkworm Bombyx mori.</title>
        <authorList>
            <consortium name="International Silkworm Genome Consortium"/>
        </authorList>
    </citation>
    <scope>NUCLEOTIDE SEQUENCE [LARGE SCALE GENOMIC DNA]</scope>
    <source>
        <strain evidence="3">p50T</strain>
    </source>
</reference>
<sequence>MRIDTVSVMKSIIRRTYLIILQTITLNTTPNLQMTMLHIYFIIFLGIPTTTTIPISKRRKTAFVLLSETNARK</sequence>
<protein>
    <submittedName>
        <fullName evidence="2">Uncharacterized protein</fullName>
    </submittedName>
</protein>